<comment type="function">
    <text evidence="8">Allows the formation of correctly charged Gln-tRNA(Gln) through the transamidation of misacylated Glu-tRNA(Gln) in the mitochondria. The reaction takes place in the presence of glutamine and ATP through an activated gamma-phospho-Glu-tRNA(Gln). Required for proper protein synthesis within the mitochondrion.</text>
</comment>
<reference evidence="10" key="1">
    <citation type="submission" date="2016-03" db="EMBL/GenBank/DDBJ databases">
        <authorList>
            <person name="Devillers Hugo."/>
        </authorList>
    </citation>
    <scope>NUCLEOTIDE SEQUENCE [LARGE SCALE GENOMIC DNA]</scope>
</reference>
<dbReference type="EMBL" id="LT598480">
    <property type="protein sequence ID" value="SCV04315.1"/>
    <property type="molecule type" value="Genomic_DNA"/>
</dbReference>
<keyword evidence="7 8" id="KW-0472">Membrane</keyword>
<evidence type="ECO:0000256" key="5">
    <source>
        <dbReference type="ARBA" id="ARBA00022917"/>
    </source>
</evidence>
<dbReference type="InterPro" id="IPR027499">
    <property type="entry name" value="GatF"/>
</dbReference>
<evidence type="ECO:0000313" key="9">
    <source>
        <dbReference type="EMBL" id="SCV04315.1"/>
    </source>
</evidence>
<proteinExistence type="inferred from homology"/>
<keyword evidence="6 8" id="KW-0496">Mitochondrion</keyword>
<keyword evidence="4 8" id="KW-0067">ATP-binding</keyword>
<evidence type="ECO:0000256" key="8">
    <source>
        <dbReference type="HAMAP-Rule" id="MF_03151"/>
    </source>
</evidence>
<dbReference type="HAMAP" id="MF_03151">
    <property type="entry name" value="GatF"/>
    <property type="match status" value="1"/>
</dbReference>
<evidence type="ECO:0000256" key="2">
    <source>
        <dbReference type="ARBA" id="ARBA00022741"/>
    </source>
</evidence>
<dbReference type="GO" id="GO:0032543">
    <property type="term" value="P:mitochondrial translation"/>
    <property type="evidence" value="ECO:0007669"/>
    <property type="project" value="UniProtKB-UniRule"/>
</dbReference>
<dbReference type="CDD" id="cd21422">
    <property type="entry name" value="GatF"/>
    <property type="match status" value="1"/>
</dbReference>
<keyword evidence="2 8" id="KW-0547">Nucleotide-binding</keyword>
<keyword evidence="5 8" id="KW-0648">Protein biosynthesis</keyword>
<dbReference type="Pfam" id="PF20977">
    <property type="entry name" value="GatF"/>
    <property type="match status" value="1"/>
</dbReference>
<comment type="subunit">
    <text evidence="8">Subunit of the heterotrimeric GatFAB amidotransferase (AdT) complex, composed of A, B and F subunits.</text>
</comment>
<dbReference type="GO" id="GO:0050567">
    <property type="term" value="F:glutaminyl-tRNA synthase (glutamine-hydrolyzing) activity"/>
    <property type="evidence" value="ECO:0007669"/>
    <property type="project" value="UniProtKB-UniRule"/>
</dbReference>
<evidence type="ECO:0000256" key="6">
    <source>
        <dbReference type="ARBA" id="ARBA00023128"/>
    </source>
</evidence>
<dbReference type="GO" id="GO:0005524">
    <property type="term" value="F:ATP binding"/>
    <property type="evidence" value="ECO:0007669"/>
    <property type="project" value="UniProtKB-KW"/>
</dbReference>
<sequence length="163" mass="18729">MRTRVFTLISKRGYRRSTVGPQFRDLAEIKKYVATPQWSIGDFMEQDTNVQELPSVETVERLLKLSGLLPKDVESLRRKLGHQLVFLDKLVTLDVNEKTDPKNARLLPRNPKPLEYDDLIHAAQNQVKDASLGEISGSWDSVELAKNSKDGFYVLRKAFMKRK</sequence>
<evidence type="ECO:0000256" key="4">
    <source>
        <dbReference type="ARBA" id="ARBA00022840"/>
    </source>
</evidence>
<dbReference type="EC" id="6.3.5.-" evidence="8"/>
<accession>A0A1G4KII7</accession>
<evidence type="ECO:0000256" key="3">
    <source>
        <dbReference type="ARBA" id="ARBA00022792"/>
    </source>
</evidence>
<gene>
    <name evidence="8" type="primary">GTF1</name>
    <name evidence="9" type="ORF">LAME_0H17480G</name>
</gene>
<keyword evidence="1 8" id="KW-0436">Ligase</keyword>
<dbReference type="GO" id="GO:0070681">
    <property type="term" value="P:glutaminyl-tRNAGln biosynthesis via transamidation"/>
    <property type="evidence" value="ECO:0007669"/>
    <property type="project" value="UniProtKB-UniRule"/>
</dbReference>
<dbReference type="AlphaFoldDB" id="A0A1G4KII7"/>
<evidence type="ECO:0000256" key="1">
    <source>
        <dbReference type="ARBA" id="ARBA00022598"/>
    </source>
</evidence>
<keyword evidence="10" id="KW-1185">Reference proteome</keyword>
<organism evidence="9 10">
    <name type="scientific">Lachancea meyersii CBS 8951</name>
    <dbReference type="NCBI Taxonomy" id="1266667"/>
    <lineage>
        <taxon>Eukaryota</taxon>
        <taxon>Fungi</taxon>
        <taxon>Dikarya</taxon>
        <taxon>Ascomycota</taxon>
        <taxon>Saccharomycotina</taxon>
        <taxon>Saccharomycetes</taxon>
        <taxon>Saccharomycetales</taxon>
        <taxon>Saccharomycetaceae</taxon>
        <taxon>Lachancea</taxon>
    </lineage>
</organism>
<dbReference type="GO" id="GO:0030956">
    <property type="term" value="C:glutamyl-tRNA(Gln) amidotransferase complex"/>
    <property type="evidence" value="ECO:0007669"/>
    <property type="project" value="UniProtKB-UniRule"/>
</dbReference>
<keyword evidence="3 8" id="KW-0999">Mitochondrion inner membrane</keyword>
<evidence type="ECO:0000313" key="10">
    <source>
        <dbReference type="Proteomes" id="UP000191144"/>
    </source>
</evidence>
<protein>
    <recommendedName>
        <fullName evidence="8">Glutamyl-tRNA(Gln) amidotransferase subunit F, mitochondrial</fullName>
        <shortName evidence="8">Glu-AdT subunit F</shortName>
        <ecNumber evidence="8">6.3.5.-</ecNumber>
    </recommendedName>
</protein>
<comment type="subcellular location">
    <subcellularLocation>
        <location evidence="8">Mitochondrion inner membrane</location>
        <topology evidence="8">Peripheral membrane protein</topology>
        <orientation evidence="8">Matrix side</orientation>
    </subcellularLocation>
</comment>
<dbReference type="GO" id="GO:0005743">
    <property type="term" value="C:mitochondrial inner membrane"/>
    <property type="evidence" value="ECO:0007669"/>
    <property type="project" value="UniProtKB-SubCell"/>
</dbReference>
<comment type="similarity">
    <text evidence="8">Belongs to the GatF family.</text>
</comment>
<name>A0A1G4KII7_9SACH</name>
<dbReference type="Proteomes" id="UP000191144">
    <property type="component" value="Chromosome H"/>
</dbReference>
<comment type="catalytic activity">
    <reaction evidence="8">
        <text>L-glutamyl-tRNA(Gln) + L-glutamine + ATP + H2O = L-glutaminyl-tRNA(Gln) + L-glutamate + ADP + phosphate + H(+)</text>
        <dbReference type="Rhea" id="RHEA:17521"/>
        <dbReference type="Rhea" id="RHEA-COMP:9681"/>
        <dbReference type="Rhea" id="RHEA-COMP:9684"/>
        <dbReference type="ChEBI" id="CHEBI:15377"/>
        <dbReference type="ChEBI" id="CHEBI:15378"/>
        <dbReference type="ChEBI" id="CHEBI:29985"/>
        <dbReference type="ChEBI" id="CHEBI:30616"/>
        <dbReference type="ChEBI" id="CHEBI:43474"/>
        <dbReference type="ChEBI" id="CHEBI:58359"/>
        <dbReference type="ChEBI" id="CHEBI:78520"/>
        <dbReference type="ChEBI" id="CHEBI:78521"/>
        <dbReference type="ChEBI" id="CHEBI:456216"/>
    </reaction>
</comment>
<dbReference type="OrthoDB" id="4053592at2759"/>
<evidence type="ECO:0000256" key="7">
    <source>
        <dbReference type="ARBA" id="ARBA00023136"/>
    </source>
</evidence>